<dbReference type="Gene3D" id="6.10.140.2220">
    <property type="match status" value="1"/>
</dbReference>
<keyword evidence="2 4" id="KW-0863">Zinc-finger</keyword>
<dbReference type="Proteomes" id="UP000625711">
    <property type="component" value="Unassembled WGS sequence"/>
</dbReference>
<reference evidence="6" key="1">
    <citation type="submission" date="2020-08" db="EMBL/GenBank/DDBJ databases">
        <title>Genome sequencing and assembly of the red palm weevil Rhynchophorus ferrugineus.</title>
        <authorList>
            <person name="Dias G.B."/>
            <person name="Bergman C.M."/>
            <person name="Manee M."/>
        </authorList>
    </citation>
    <scope>NUCLEOTIDE SEQUENCE</scope>
    <source>
        <strain evidence="6">AA-2017</strain>
        <tissue evidence="6">Whole larva</tissue>
    </source>
</reference>
<organism evidence="6 8">
    <name type="scientific">Rhynchophorus ferrugineus</name>
    <name type="common">Red palm weevil</name>
    <name type="synonym">Curculio ferrugineus</name>
    <dbReference type="NCBI Taxonomy" id="354439"/>
    <lineage>
        <taxon>Eukaryota</taxon>
        <taxon>Metazoa</taxon>
        <taxon>Ecdysozoa</taxon>
        <taxon>Arthropoda</taxon>
        <taxon>Hexapoda</taxon>
        <taxon>Insecta</taxon>
        <taxon>Pterygota</taxon>
        <taxon>Neoptera</taxon>
        <taxon>Endopterygota</taxon>
        <taxon>Coleoptera</taxon>
        <taxon>Polyphaga</taxon>
        <taxon>Cucujiformia</taxon>
        <taxon>Curculionidae</taxon>
        <taxon>Dryophthorinae</taxon>
        <taxon>Rhynchophorus</taxon>
    </lineage>
</organism>
<accession>A0A834M226</accession>
<evidence type="ECO:0000256" key="4">
    <source>
        <dbReference type="PROSITE-ProRule" id="PRU00134"/>
    </source>
</evidence>
<keyword evidence="8" id="KW-1185">Reference proteome</keyword>
<proteinExistence type="predicted"/>
<dbReference type="Pfam" id="PF04194">
    <property type="entry name" value="PDCD2_C"/>
    <property type="match status" value="1"/>
</dbReference>
<dbReference type="EMBL" id="JAACXV010016204">
    <property type="protein sequence ID" value="KAF7264725.1"/>
    <property type="molecule type" value="Genomic_DNA"/>
</dbReference>
<dbReference type="GO" id="GO:0008270">
    <property type="term" value="F:zinc ion binding"/>
    <property type="evidence" value="ECO:0007669"/>
    <property type="project" value="UniProtKB-KW"/>
</dbReference>
<dbReference type="PANTHER" id="PTHR12298">
    <property type="entry name" value="PCDC2 PROGRAMMED CELL DEATH PROTEIN 2 -RELATED"/>
    <property type="match status" value="1"/>
</dbReference>
<dbReference type="PANTHER" id="PTHR12298:SF4">
    <property type="entry name" value="PROGRAMMED CELL DEATH PROTEIN 2"/>
    <property type="match status" value="1"/>
</dbReference>
<dbReference type="OrthoDB" id="443682at2759"/>
<evidence type="ECO:0000256" key="2">
    <source>
        <dbReference type="ARBA" id="ARBA00022771"/>
    </source>
</evidence>
<feature type="domain" description="MYND-type" evidence="5">
    <location>
        <begin position="136"/>
        <end position="173"/>
    </location>
</feature>
<gene>
    <name evidence="7" type="ORF">GWI33_022533</name>
    <name evidence="6" type="ORF">GWI33_022537</name>
</gene>
<keyword evidence="3" id="KW-0862">Zinc</keyword>
<dbReference type="PROSITE" id="PS01360">
    <property type="entry name" value="ZF_MYND_1"/>
    <property type="match status" value="1"/>
</dbReference>
<dbReference type="EMBL" id="JAACXV010016206">
    <property type="protein sequence ID" value="KAF7264721.1"/>
    <property type="molecule type" value="Genomic_DNA"/>
</dbReference>
<dbReference type="InterPro" id="IPR002893">
    <property type="entry name" value="Znf_MYND"/>
</dbReference>
<dbReference type="InterPro" id="IPR007320">
    <property type="entry name" value="PDCD2_C"/>
</dbReference>
<evidence type="ECO:0000313" key="6">
    <source>
        <dbReference type="EMBL" id="KAF7264721.1"/>
    </source>
</evidence>
<evidence type="ECO:0000259" key="5">
    <source>
        <dbReference type="PROSITE" id="PS50865"/>
    </source>
</evidence>
<dbReference type="SUPFAM" id="SSF144232">
    <property type="entry name" value="HIT/MYND zinc finger-like"/>
    <property type="match status" value="1"/>
</dbReference>
<evidence type="ECO:0000313" key="8">
    <source>
        <dbReference type="Proteomes" id="UP000625711"/>
    </source>
</evidence>
<dbReference type="PROSITE" id="PS50865">
    <property type="entry name" value="ZF_MYND_2"/>
    <property type="match status" value="1"/>
</dbReference>
<protein>
    <recommendedName>
        <fullName evidence="5">MYND-type domain-containing protein</fullName>
    </recommendedName>
</protein>
<evidence type="ECO:0000256" key="1">
    <source>
        <dbReference type="ARBA" id="ARBA00022723"/>
    </source>
</evidence>
<evidence type="ECO:0000256" key="3">
    <source>
        <dbReference type="ARBA" id="ARBA00022833"/>
    </source>
</evidence>
<dbReference type="GO" id="GO:0005634">
    <property type="term" value="C:nucleus"/>
    <property type="evidence" value="ECO:0007669"/>
    <property type="project" value="TreeGrafter"/>
</dbReference>
<dbReference type="Pfam" id="PF01753">
    <property type="entry name" value="zf-MYND"/>
    <property type="match status" value="1"/>
</dbReference>
<evidence type="ECO:0000313" key="7">
    <source>
        <dbReference type="EMBL" id="KAF7264725.1"/>
    </source>
</evidence>
<sequence>MPCVELGFLEECESWKLESRMFPSKVGGKPAWLSLKTLPSAEQLKCNKCNCTMVFLCQIYAPYEDCDENTDIWINNFHRTVYVFICRNSNCNDRNTTENIAVFRNNIPRMNDFYSYDPPEEKPDTTFDVRKFTSLCNACGISAEKRCSKCKIVFYCTREHQVIDWKNGHKGICLNQSELNNAETLSQILFSEWELITETERIENEEFDEAKELQKFEELKIQGKTGTLENVSEYELNNHASSEKDKVFLKFKKQISYYPEQVVRYSRGGNPLLIAKEPLPTSIPDCELCGGHRQFEFQIMPQMLSELKEQNLDFGVILIYTCTSSCVGNSVNSYKKEFAFRQDVSLSDN</sequence>
<keyword evidence="1" id="KW-0479">Metal-binding</keyword>
<dbReference type="AlphaFoldDB" id="A0A834M226"/>
<name>A0A834M226_RHYFE</name>
<comment type="caution">
    <text evidence="6">The sequence shown here is derived from an EMBL/GenBank/DDBJ whole genome shotgun (WGS) entry which is preliminary data.</text>
</comment>
<dbReference type="GO" id="GO:0005737">
    <property type="term" value="C:cytoplasm"/>
    <property type="evidence" value="ECO:0007669"/>
    <property type="project" value="InterPro"/>
</dbReference>